<keyword evidence="2" id="KW-0812">Transmembrane</keyword>
<evidence type="ECO:0000256" key="1">
    <source>
        <dbReference type="SAM" id="MobiDB-lite"/>
    </source>
</evidence>
<dbReference type="HOGENOM" id="CLU_080848_0_0_1"/>
<dbReference type="KEGG" id="smo:SELMODRAFT_271297"/>
<feature type="transmembrane region" description="Helical" evidence="2">
    <location>
        <begin position="25"/>
        <end position="43"/>
    </location>
</feature>
<dbReference type="OMA" id="RECRLYG"/>
<dbReference type="PANTHER" id="PTHR34967">
    <property type="entry name" value="OS02G0257200 PROTEIN"/>
    <property type="match status" value="1"/>
</dbReference>
<dbReference type="InParanoid" id="D8S4I7"/>
<feature type="region of interest" description="Disordered" evidence="1">
    <location>
        <begin position="260"/>
        <end position="288"/>
    </location>
</feature>
<keyword evidence="2" id="KW-1133">Transmembrane helix</keyword>
<feature type="transmembrane region" description="Helical" evidence="2">
    <location>
        <begin position="94"/>
        <end position="120"/>
    </location>
</feature>
<feature type="compositionally biased region" description="Basic and acidic residues" evidence="1">
    <location>
        <begin position="272"/>
        <end position="288"/>
    </location>
</feature>
<dbReference type="OrthoDB" id="1689175at2759"/>
<gene>
    <name evidence="3" type="ORF">SELMODRAFT_271297</name>
</gene>
<keyword evidence="2" id="KW-0472">Membrane</keyword>
<feature type="transmembrane region" description="Helical" evidence="2">
    <location>
        <begin position="173"/>
        <end position="197"/>
    </location>
</feature>
<keyword evidence="4" id="KW-1185">Reference proteome</keyword>
<evidence type="ECO:0000256" key="2">
    <source>
        <dbReference type="SAM" id="Phobius"/>
    </source>
</evidence>
<protein>
    <submittedName>
        <fullName evidence="3">Uncharacterized protein</fullName>
    </submittedName>
</protein>
<dbReference type="eggNOG" id="ENOG502QVAI">
    <property type="taxonomic scope" value="Eukaryota"/>
</dbReference>
<sequence length="300" mass="32679">MVKLVSSRTARLYAPGGYRELLEGINGFIYVLGAVLILAGLIFQLPSHENSKLGLILALTGSILILLVNLHDLYAHLAGVDFKLELLKVDPQYILVEIAVPVVTALGSFLVFLGLLFLLLTAKGRYSHHTRNSLAVHGLRMLIAGPALWLLASIHNIFQLYERASLGVQAYERGVTVCFVIASTLLLCGGVIGLPYWPKTVERRLQSNATWFAILGAALLVLGGIVNLMRISTLQRLEREGPGHGGEFLRGGAQESLNRMRGESGEPFLEGSAKHREDVEGGEGRSLYKDVVAGSPERLY</sequence>
<dbReference type="Gramene" id="EFJ20758">
    <property type="protein sequence ID" value="EFJ20758"/>
    <property type="gene ID" value="SELMODRAFT_271297"/>
</dbReference>
<feature type="transmembrane region" description="Helical" evidence="2">
    <location>
        <begin position="209"/>
        <end position="229"/>
    </location>
</feature>
<name>D8S4I7_SELML</name>
<dbReference type="EMBL" id="GL377601">
    <property type="protein sequence ID" value="EFJ20758.1"/>
    <property type="molecule type" value="Genomic_DNA"/>
</dbReference>
<dbReference type="AlphaFoldDB" id="D8S4I7"/>
<reference evidence="3 4" key="1">
    <citation type="journal article" date="2011" name="Science">
        <title>The Selaginella genome identifies genetic changes associated with the evolution of vascular plants.</title>
        <authorList>
            <person name="Banks J.A."/>
            <person name="Nishiyama T."/>
            <person name="Hasebe M."/>
            <person name="Bowman J.L."/>
            <person name="Gribskov M."/>
            <person name="dePamphilis C."/>
            <person name="Albert V.A."/>
            <person name="Aono N."/>
            <person name="Aoyama T."/>
            <person name="Ambrose B.A."/>
            <person name="Ashton N.W."/>
            <person name="Axtell M.J."/>
            <person name="Barker E."/>
            <person name="Barker M.S."/>
            <person name="Bennetzen J.L."/>
            <person name="Bonawitz N.D."/>
            <person name="Chapple C."/>
            <person name="Cheng C."/>
            <person name="Correa L.G."/>
            <person name="Dacre M."/>
            <person name="DeBarry J."/>
            <person name="Dreyer I."/>
            <person name="Elias M."/>
            <person name="Engstrom E.M."/>
            <person name="Estelle M."/>
            <person name="Feng L."/>
            <person name="Finet C."/>
            <person name="Floyd S.K."/>
            <person name="Frommer W.B."/>
            <person name="Fujita T."/>
            <person name="Gramzow L."/>
            <person name="Gutensohn M."/>
            <person name="Harholt J."/>
            <person name="Hattori M."/>
            <person name="Heyl A."/>
            <person name="Hirai T."/>
            <person name="Hiwatashi Y."/>
            <person name="Ishikawa M."/>
            <person name="Iwata M."/>
            <person name="Karol K.G."/>
            <person name="Koehler B."/>
            <person name="Kolukisaoglu U."/>
            <person name="Kubo M."/>
            <person name="Kurata T."/>
            <person name="Lalonde S."/>
            <person name="Li K."/>
            <person name="Li Y."/>
            <person name="Litt A."/>
            <person name="Lyons E."/>
            <person name="Manning G."/>
            <person name="Maruyama T."/>
            <person name="Michael T.P."/>
            <person name="Mikami K."/>
            <person name="Miyazaki S."/>
            <person name="Morinaga S."/>
            <person name="Murata T."/>
            <person name="Mueller-Roeber B."/>
            <person name="Nelson D.R."/>
            <person name="Obara M."/>
            <person name="Oguri Y."/>
            <person name="Olmstead R.G."/>
            <person name="Onodera N."/>
            <person name="Petersen B.L."/>
            <person name="Pils B."/>
            <person name="Prigge M."/>
            <person name="Rensing S.A."/>
            <person name="Riano-Pachon D.M."/>
            <person name="Roberts A.W."/>
            <person name="Sato Y."/>
            <person name="Scheller H.V."/>
            <person name="Schulz B."/>
            <person name="Schulz C."/>
            <person name="Shakirov E.V."/>
            <person name="Shibagaki N."/>
            <person name="Shinohara N."/>
            <person name="Shippen D.E."/>
            <person name="Soerensen I."/>
            <person name="Sotooka R."/>
            <person name="Sugimoto N."/>
            <person name="Sugita M."/>
            <person name="Sumikawa N."/>
            <person name="Tanurdzic M."/>
            <person name="Theissen G."/>
            <person name="Ulvskov P."/>
            <person name="Wakazuki S."/>
            <person name="Weng J.K."/>
            <person name="Willats W.W."/>
            <person name="Wipf D."/>
            <person name="Wolf P.G."/>
            <person name="Yang L."/>
            <person name="Zimmer A.D."/>
            <person name="Zhu Q."/>
            <person name="Mitros T."/>
            <person name="Hellsten U."/>
            <person name="Loque D."/>
            <person name="Otillar R."/>
            <person name="Salamov A."/>
            <person name="Schmutz J."/>
            <person name="Shapiro H."/>
            <person name="Lindquist E."/>
            <person name="Lucas S."/>
            <person name="Rokhsar D."/>
            <person name="Grigoriev I.V."/>
        </authorList>
    </citation>
    <scope>NUCLEOTIDE SEQUENCE [LARGE SCALE GENOMIC DNA]</scope>
</reference>
<feature type="transmembrane region" description="Helical" evidence="2">
    <location>
        <begin position="141"/>
        <end position="161"/>
    </location>
</feature>
<dbReference type="PANTHER" id="PTHR34967:SF1">
    <property type="entry name" value="OS02G0257200 PROTEIN"/>
    <property type="match status" value="1"/>
</dbReference>
<evidence type="ECO:0000313" key="4">
    <source>
        <dbReference type="Proteomes" id="UP000001514"/>
    </source>
</evidence>
<evidence type="ECO:0000313" key="3">
    <source>
        <dbReference type="EMBL" id="EFJ20758.1"/>
    </source>
</evidence>
<dbReference type="Proteomes" id="UP000001514">
    <property type="component" value="Unassembled WGS sequence"/>
</dbReference>
<accession>D8S4I7</accession>
<organism evidence="4">
    <name type="scientific">Selaginella moellendorffii</name>
    <name type="common">Spikemoss</name>
    <dbReference type="NCBI Taxonomy" id="88036"/>
    <lineage>
        <taxon>Eukaryota</taxon>
        <taxon>Viridiplantae</taxon>
        <taxon>Streptophyta</taxon>
        <taxon>Embryophyta</taxon>
        <taxon>Tracheophyta</taxon>
        <taxon>Lycopodiopsida</taxon>
        <taxon>Selaginellales</taxon>
        <taxon>Selaginellaceae</taxon>
        <taxon>Selaginella</taxon>
    </lineage>
</organism>
<proteinExistence type="predicted"/>
<feature type="transmembrane region" description="Helical" evidence="2">
    <location>
        <begin position="55"/>
        <end position="74"/>
    </location>
</feature>